<dbReference type="InterPro" id="IPR029063">
    <property type="entry name" value="SAM-dependent_MTases_sf"/>
</dbReference>
<keyword evidence="2" id="KW-0489">Methyltransferase</keyword>
<accession>A0A370GKY2</accession>
<dbReference type="InterPro" id="IPR013216">
    <property type="entry name" value="Methyltransf_11"/>
</dbReference>
<keyword evidence="3" id="KW-1185">Reference proteome</keyword>
<dbReference type="Pfam" id="PF08241">
    <property type="entry name" value="Methyltransf_11"/>
    <property type="match status" value="1"/>
</dbReference>
<dbReference type="CDD" id="cd02440">
    <property type="entry name" value="AdoMet_MTases"/>
    <property type="match status" value="1"/>
</dbReference>
<dbReference type="PANTHER" id="PTHR45180:SF1">
    <property type="entry name" value="OS01G0307686 PROTEIN"/>
    <property type="match status" value="1"/>
</dbReference>
<dbReference type="OrthoDB" id="9797252at2"/>
<evidence type="ECO:0000259" key="1">
    <source>
        <dbReference type="Pfam" id="PF08241"/>
    </source>
</evidence>
<dbReference type="Proteomes" id="UP000254720">
    <property type="component" value="Unassembled WGS sequence"/>
</dbReference>
<name>A0A370GKY2_9COXI</name>
<dbReference type="SUPFAM" id="SSF53335">
    <property type="entry name" value="S-adenosyl-L-methionine-dependent methyltransferases"/>
    <property type="match status" value="1"/>
</dbReference>
<gene>
    <name evidence="2" type="ORF">C8D86_11412</name>
</gene>
<dbReference type="GO" id="GO:0032259">
    <property type="term" value="P:methylation"/>
    <property type="evidence" value="ECO:0007669"/>
    <property type="project" value="UniProtKB-KW"/>
</dbReference>
<keyword evidence="2" id="KW-0808">Transferase</keyword>
<evidence type="ECO:0000313" key="2">
    <source>
        <dbReference type="EMBL" id="RDI42543.1"/>
    </source>
</evidence>
<dbReference type="EMBL" id="QQAX01000014">
    <property type="protein sequence ID" value="RDI42543.1"/>
    <property type="molecule type" value="Genomic_DNA"/>
</dbReference>
<protein>
    <submittedName>
        <fullName evidence="2">Methyltransferase family protein</fullName>
    </submittedName>
</protein>
<feature type="domain" description="Methyltransferase type 11" evidence="1">
    <location>
        <begin position="41"/>
        <end position="128"/>
    </location>
</feature>
<dbReference type="Gene3D" id="3.40.50.150">
    <property type="entry name" value="Vaccinia Virus protein VP39"/>
    <property type="match status" value="1"/>
</dbReference>
<dbReference type="GO" id="GO:0008757">
    <property type="term" value="F:S-adenosylmethionine-dependent methyltransferase activity"/>
    <property type="evidence" value="ECO:0007669"/>
    <property type="project" value="InterPro"/>
</dbReference>
<dbReference type="RefSeq" id="WP_114834612.1">
    <property type="nucleotide sequence ID" value="NZ_LR699115.1"/>
</dbReference>
<evidence type="ECO:0000313" key="3">
    <source>
        <dbReference type="Proteomes" id="UP000254720"/>
    </source>
</evidence>
<dbReference type="AlphaFoldDB" id="A0A370GKY2"/>
<organism evidence="2 3">
    <name type="scientific">Aquicella lusitana</name>
    <dbReference type="NCBI Taxonomy" id="254246"/>
    <lineage>
        <taxon>Bacteria</taxon>
        <taxon>Pseudomonadati</taxon>
        <taxon>Pseudomonadota</taxon>
        <taxon>Gammaproteobacteria</taxon>
        <taxon>Legionellales</taxon>
        <taxon>Coxiellaceae</taxon>
        <taxon>Aquicella</taxon>
    </lineage>
</organism>
<sequence length="249" mass="29056">MKYTDHFGEKSAEYRQFRPDYPKELYDYLSGIVHEHELAWDCGTGNGQAAIMLAACFDDVIATDINQAQLDAAIKKKNIQYRCCPAEKTDINASTVDLITVAQALHWFNLESFYNEAKRVLKPEGIIAAWCYSLGKINPEIDAKIEKLYSGILGEYWPKERRYIDEQYRTIHFPFEKLQAPYFTMDKTMNLNQLVGYLNTWSAVKEYQKRKHKNPIDFIINDIKKIWGDHGNERTMHWPLHLLLGKVIK</sequence>
<reference evidence="2 3" key="1">
    <citation type="submission" date="2018-07" db="EMBL/GenBank/DDBJ databases">
        <title>Genomic Encyclopedia of Type Strains, Phase IV (KMG-IV): sequencing the most valuable type-strain genomes for metagenomic binning, comparative biology and taxonomic classification.</title>
        <authorList>
            <person name="Goeker M."/>
        </authorList>
    </citation>
    <scope>NUCLEOTIDE SEQUENCE [LARGE SCALE GENOMIC DNA]</scope>
    <source>
        <strain evidence="2 3">DSM 16500</strain>
    </source>
</reference>
<proteinExistence type="predicted"/>
<comment type="caution">
    <text evidence="2">The sequence shown here is derived from an EMBL/GenBank/DDBJ whole genome shotgun (WGS) entry which is preliminary data.</text>
</comment>
<dbReference type="PANTHER" id="PTHR45180">
    <property type="entry name" value="OS01G0307686 PROTEIN"/>
    <property type="match status" value="1"/>
</dbReference>